<comment type="caution">
    <text evidence="2">The sequence shown here is derived from an EMBL/GenBank/DDBJ whole genome shotgun (WGS) entry which is preliminary data.</text>
</comment>
<evidence type="ECO:0000259" key="1">
    <source>
        <dbReference type="PROSITE" id="PS50106"/>
    </source>
</evidence>
<protein>
    <submittedName>
        <fullName evidence="2">Rap GTPase interactor</fullName>
    </submittedName>
</protein>
<accession>A0AAV3Y7D1</accession>
<evidence type="ECO:0000313" key="3">
    <source>
        <dbReference type="Proteomes" id="UP000735302"/>
    </source>
</evidence>
<gene>
    <name evidence="2" type="ORF">PoB_000491300</name>
</gene>
<proteinExistence type="predicted"/>
<dbReference type="PANTHER" id="PTHR46900">
    <property type="entry name" value="TYROSINE-PROTEIN PHOSPHATASE NON-RECEPTOR TYPE 13"/>
    <property type="match status" value="1"/>
</dbReference>
<dbReference type="EMBL" id="BLXT01000588">
    <property type="protein sequence ID" value="GFN78407.1"/>
    <property type="molecule type" value="Genomic_DNA"/>
</dbReference>
<name>A0AAV3Y7D1_9GAST</name>
<dbReference type="InterPro" id="IPR036034">
    <property type="entry name" value="PDZ_sf"/>
</dbReference>
<feature type="domain" description="PDZ" evidence="1">
    <location>
        <begin position="54"/>
        <end position="139"/>
    </location>
</feature>
<dbReference type="Proteomes" id="UP000735302">
    <property type="component" value="Unassembled WGS sequence"/>
</dbReference>
<keyword evidence="3" id="KW-1185">Reference proteome</keyword>
<dbReference type="PROSITE" id="PS50106">
    <property type="entry name" value="PDZ"/>
    <property type="match status" value="1"/>
</dbReference>
<dbReference type="InterPro" id="IPR001478">
    <property type="entry name" value="PDZ"/>
</dbReference>
<organism evidence="2 3">
    <name type="scientific">Plakobranchus ocellatus</name>
    <dbReference type="NCBI Taxonomy" id="259542"/>
    <lineage>
        <taxon>Eukaryota</taxon>
        <taxon>Metazoa</taxon>
        <taxon>Spiralia</taxon>
        <taxon>Lophotrochozoa</taxon>
        <taxon>Mollusca</taxon>
        <taxon>Gastropoda</taxon>
        <taxon>Heterobranchia</taxon>
        <taxon>Euthyneura</taxon>
        <taxon>Panpulmonata</taxon>
        <taxon>Sacoglossa</taxon>
        <taxon>Placobranchoidea</taxon>
        <taxon>Plakobranchidae</taxon>
        <taxon>Plakobranchus</taxon>
    </lineage>
</organism>
<reference evidence="2 3" key="1">
    <citation type="journal article" date="2021" name="Elife">
        <title>Chloroplast acquisition without the gene transfer in kleptoplastic sea slugs, Plakobranchus ocellatus.</title>
        <authorList>
            <person name="Maeda T."/>
            <person name="Takahashi S."/>
            <person name="Yoshida T."/>
            <person name="Shimamura S."/>
            <person name="Takaki Y."/>
            <person name="Nagai Y."/>
            <person name="Toyoda A."/>
            <person name="Suzuki Y."/>
            <person name="Arimoto A."/>
            <person name="Ishii H."/>
            <person name="Satoh N."/>
            <person name="Nishiyama T."/>
            <person name="Hasebe M."/>
            <person name="Maruyama T."/>
            <person name="Minagawa J."/>
            <person name="Obokata J."/>
            <person name="Shigenobu S."/>
        </authorList>
    </citation>
    <scope>NUCLEOTIDE SEQUENCE [LARGE SCALE GENOMIC DNA]</scope>
</reference>
<dbReference type="Pfam" id="PF00595">
    <property type="entry name" value="PDZ"/>
    <property type="match status" value="1"/>
</dbReference>
<dbReference type="AlphaFoldDB" id="A0AAV3Y7D1"/>
<dbReference type="Gene3D" id="2.30.42.10">
    <property type="match status" value="1"/>
</dbReference>
<dbReference type="SMART" id="SM00228">
    <property type="entry name" value="PDZ"/>
    <property type="match status" value="1"/>
</dbReference>
<dbReference type="SUPFAM" id="SSF50156">
    <property type="entry name" value="PDZ domain-like"/>
    <property type="match status" value="1"/>
</dbReference>
<evidence type="ECO:0000313" key="2">
    <source>
        <dbReference type="EMBL" id="GFN78407.1"/>
    </source>
</evidence>
<sequence length="151" mass="15826">MNNDTETASDDESLISCSAGYESDPGVIAVRYRHTMPEPRDIATNGEVTGEVFTVSLNKSGSKLGMGLIDGLHTSLKQAGIYVRNVLPDTPAALCGAIRVGDRILAVNGKSIIGADYQSAMVLIRSTGPKLELLVAKCDRSVASKISASAT</sequence>
<dbReference type="CDD" id="cd06690">
    <property type="entry name" value="PDZ_Radil-like"/>
    <property type="match status" value="1"/>
</dbReference>
<dbReference type="InterPro" id="IPR052074">
    <property type="entry name" value="NonRcpt_TyrProt_Phosphatase"/>
</dbReference>
<dbReference type="PANTHER" id="PTHR46900:SF2">
    <property type="entry name" value="TYROSINE-PROTEIN PHOSPHATASE NON-RECEPTOR TYPE 13"/>
    <property type="match status" value="1"/>
</dbReference>